<proteinExistence type="predicted"/>
<evidence type="ECO:0000313" key="1">
    <source>
        <dbReference type="EMBL" id="KKU32667.1"/>
    </source>
</evidence>
<dbReference type="Gene3D" id="1.20.5.2280">
    <property type="match status" value="1"/>
</dbReference>
<dbReference type="EMBL" id="LCMI01000008">
    <property type="protein sequence ID" value="KKU32667.1"/>
    <property type="molecule type" value="Genomic_DNA"/>
</dbReference>
<protein>
    <submittedName>
        <fullName evidence="1">Uncharacterized protein</fullName>
    </submittedName>
</protein>
<organism evidence="1 2">
    <name type="scientific">Candidatus Collierbacteria bacterium GW2011_GWA2_46_26</name>
    <dbReference type="NCBI Taxonomy" id="1618381"/>
    <lineage>
        <taxon>Bacteria</taxon>
        <taxon>Candidatus Collieribacteriota</taxon>
    </lineage>
</organism>
<comment type="caution">
    <text evidence="1">The sequence shown here is derived from an EMBL/GenBank/DDBJ whole genome shotgun (WGS) entry which is preliminary data.</text>
</comment>
<evidence type="ECO:0000313" key="2">
    <source>
        <dbReference type="Proteomes" id="UP000034794"/>
    </source>
</evidence>
<gene>
    <name evidence="1" type="ORF">UX47_C0008G0024</name>
</gene>
<sequence length="80" mass="9094">MTTRKNITLIIDGIVEALEGLVLPRFDKMDGRFDKMDGDVAELKQAVEILDSDMGGVKMRLKVVENKLDTLLFYLFSSWV</sequence>
<reference evidence="1 2" key="1">
    <citation type="journal article" date="2015" name="Nature">
        <title>rRNA introns, odd ribosomes, and small enigmatic genomes across a large radiation of phyla.</title>
        <authorList>
            <person name="Brown C.T."/>
            <person name="Hug L.A."/>
            <person name="Thomas B.C."/>
            <person name="Sharon I."/>
            <person name="Castelle C.J."/>
            <person name="Singh A."/>
            <person name="Wilkins M.J."/>
            <person name="Williams K.H."/>
            <person name="Banfield J.F."/>
        </authorList>
    </citation>
    <scope>NUCLEOTIDE SEQUENCE [LARGE SCALE GENOMIC DNA]</scope>
</reference>
<dbReference type="Proteomes" id="UP000034794">
    <property type="component" value="Unassembled WGS sequence"/>
</dbReference>
<accession>A0A0G1PJ07</accession>
<name>A0A0G1PJ07_9BACT</name>
<dbReference type="AlphaFoldDB" id="A0A0G1PJ07"/>